<dbReference type="InterPro" id="IPR016181">
    <property type="entry name" value="Acyl_CoA_acyltransferase"/>
</dbReference>
<reference evidence="2" key="2">
    <citation type="journal article" date="2021" name="Sci. Rep.">
        <title>The distribution of antibiotic resistance genes in chicken gut microbiota commensals.</title>
        <authorList>
            <person name="Juricova H."/>
            <person name="Matiasovicova J."/>
            <person name="Kubasova T."/>
            <person name="Cejkova D."/>
            <person name="Rychlik I."/>
        </authorList>
    </citation>
    <scope>NUCLEOTIDE SEQUENCE</scope>
    <source>
        <strain evidence="2">An836</strain>
    </source>
</reference>
<sequence length="115" mass="13165">MAASATTSATPHPAQSTIAHTDEKRFDQDQVERLFRSVGWESAGYPQRLHRALIGSDTVFSAWDGGRLVELVRDRYRDYFFLEVMPEERANAPFYERHGFRLMEDGAAMQIVNRG</sequence>
<keyword evidence="3" id="KW-1185">Reference proteome</keyword>
<evidence type="ECO:0000313" key="2">
    <source>
        <dbReference type="EMBL" id="MBM6699239.1"/>
    </source>
</evidence>
<feature type="region of interest" description="Disordered" evidence="1">
    <location>
        <begin position="1"/>
        <end position="25"/>
    </location>
</feature>
<dbReference type="EMBL" id="JACLYU010000003">
    <property type="protein sequence ID" value="MBM6699239.1"/>
    <property type="molecule type" value="Genomic_DNA"/>
</dbReference>
<protein>
    <submittedName>
        <fullName evidence="2">GNAT family N-acetyltransferase</fullName>
    </submittedName>
</protein>
<evidence type="ECO:0000313" key="3">
    <source>
        <dbReference type="Proteomes" id="UP000718821"/>
    </source>
</evidence>
<comment type="caution">
    <text evidence="2">The sequence shown here is derived from an EMBL/GenBank/DDBJ whole genome shotgun (WGS) entry which is preliminary data.</text>
</comment>
<dbReference type="Proteomes" id="UP000718821">
    <property type="component" value="Unassembled WGS sequence"/>
</dbReference>
<proteinExistence type="predicted"/>
<organism evidence="2 3">
    <name type="scientific">Bifidobacterium pullorum subsp. saeculare</name>
    <dbReference type="NCBI Taxonomy" id="78257"/>
    <lineage>
        <taxon>Bacteria</taxon>
        <taxon>Bacillati</taxon>
        <taxon>Actinomycetota</taxon>
        <taxon>Actinomycetes</taxon>
        <taxon>Bifidobacteriales</taxon>
        <taxon>Bifidobacteriaceae</taxon>
        <taxon>Bifidobacterium</taxon>
    </lineage>
</organism>
<dbReference type="RefSeq" id="WP_204467835.1">
    <property type="nucleotide sequence ID" value="NZ_JACLYU010000003.1"/>
</dbReference>
<evidence type="ECO:0000256" key="1">
    <source>
        <dbReference type="SAM" id="MobiDB-lite"/>
    </source>
</evidence>
<feature type="compositionally biased region" description="Low complexity" evidence="1">
    <location>
        <begin position="1"/>
        <end position="17"/>
    </location>
</feature>
<gene>
    <name evidence="2" type="ORF">H7U32_02625</name>
</gene>
<accession>A0A938WXT3</accession>
<dbReference type="AlphaFoldDB" id="A0A938WXT3"/>
<name>A0A938WXT3_9BIFI</name>
<reference evidence="2" key="1">
    <citation type="submission" date="2020-08" db="EMBL/GenBank/DDBJ databases">
        <authorList>
            <person name="Cejkova D."/>
            <person name="Kubasova T."/>
            <person name="Jahodarova E."/>
            <person name="Rychlik I."/>
        </authorList>
    </citation>
    <scope>NUCLEOTIDE SEQUENCE</scope>
    <source>
        <strain evidence="2">An836</strain>
    </source>
</reference>
<dbReference type="SUPFAM" id="SSF55729">
    <property type="entry name" value="Acyl-CoA N-acyltransferases (Nat)"/>
    <property type="match status" value="1"/>
</dbReference>